<sequence>MAPAAHAAPEPPVASPEQLDAMQRDLGLTKAGAVDLIESETEAQAVEKKLRKALGDDFGGALFDIEDQELTVQVTDTKAVKKVKAAGAEAEVVEHGEAELDRVMDALDDSEEAADAAIAGWRVDPASDAVVVTVAKGEAAEAEDFIADAGVDADAVKIEESSENPRTYADLIGGNPYYFQDGGSWYVCSVGIPVVGGYVTAGHCGDAGSSTWERPNNSTQIGTVVQSNFPGQDSGFVRVTNSSFTAVPQINDYSGGTVDVTGSAEASVGASVCRSGQTTGWHCGTIQSKNQTVRYPEGTVRGLTRTNVCAEGGDSGGSWVSGTQAQGVTSGGSGNCTWGGTTYFQPLNPILNQWNLNLLTR</sequence>
<dbReference type="InterPro" id="IPR009003">
    <property type="entry name" value="Peptidase_S1_PA"/>
</dbReference>
<accession>A0A223S7T9</accession>
<keyword evidence="3" id="KW-0732">Signal</keyword>
<evidence type="ECO:0000313" key="11">
    <source>
        <dbReference type="EMBL" id="ASU84178.1"/>
    </source>
</evidence>
<feature type="active site" description="Charge relay system" evidence="8">
    <location>
        <position position="315"/>
    </location>
</feature>
<proteinExistence type="inferred from homology"/>
<feature type="domain" description="Peptidase S1A alpha-lytic prodomain" evidence="10">
    <location>
        <begin position="95"/>
        <end position="153"/>
    </location>
</feature>
<evidence type="ECO:0000256" key="7">
    <source>
        <dbReference type="ARBA" id="ARBA00023157"/>
    </source>
</evidence>
<reference evidence="11 12" key="1">
    <citation type="submission" date="2017-08" db="EMBL/GenBank/DDBJ databases">
        <title>The complete genome sequence of Nocardiopsis gilva YIM 90087.</title>
        <authorList>
            <person name="Yin M."/>
            <person name="Tang S."/>
        </authorList>
    </citation>
    <scope>NUCLEOTIDE SEQUENCE [LARGE SCALE GENOMIC DNA]</scope>
    <source>
        <strain evidence="11 12">YIM 90087</strain>
    </source>
</reference>
<evidence type="ECO:0000256" key="1">
    <source>
        <dbReference type="ARBA" id="ARBA00007664"/>
    </source>
</evidence>
<keyword evidence="4" id="KW-0378">Hydrolase</keyword>
<keyword evidence="5" id="KW-0720">Serine protease</keyword>
<dbReference type="InterPro" id="IPR004236">
    <property type="entry name" value="Pept_S1_alpha_lytic"/>
</dbReference>
<evidence type="ECO:0000259" key="10">
    <source>
        <dbReference type="Pfam" id="PF02983"/>
    </source>
</evidence>
<evidence type="ECO:0000256" key="8">
    <source>
        <dbReference type="PIRSR" id="PIRSR001134-1"/>
    </source>
</evidence>
<dbReference type="PIRSF" id="PIRSF001134">
    <property type="entry name" value="Streptogrisin"/>
    <property type="match status" value="1"/>
</dbReference>
<dbReference type="EMBL" id="CP022753">
    <property type="protein sequence ID" value="ASU84178.1"/>
    <property type="molecule type" value="Genomic_DNA"/>
</dbReference>
<organism evidence="11 12">
    <name type="scientific">Nocardiopsis gilva YIM 90087</name>
    <dbReference type="NCBI Taxonomy" id="1235441"/>
    <lineage>
        <taxon>Bacteria</taxon>
        <taxon>Bacillati</taxon>
        <taxon>Actinomycetota</taxon>
        <taxon>Actinomycetes</taxon>
        <taxon>Streptosporangiales</taxon>
        <taxon>Nocardiopsidaceae</taxon>
        <taxon>Nocardiopsis</taxon>
    </lineage>
</organism>
<keyword evidence="7 9" id="KW-1015">Disulfide bond</keyword>
<evidence type="ECO:0000256" key="6">
    <source>
        <dbReference type="ARBA" id="ARBA00023145"/>
    </source>
</evidence>
<dbReference type="SUPFAM" id="SSF50494">
    <property type="entry name" value="Trypsin-like serine proteases"/>
    <property type="match status" value="1"/>
</dbReference>
<protein>
    <submittedName>
        <fullName evidence="11">S1 family peptidase</fullName>
    </submittedName>
</protein>
<keyword evidence="6" id="KW-0865">Zymogen</keyword>
<feature type="active site" description="Charge relay system" evidence="8">
    <location>
        <position position="203"/>
    </location>
</feature>
<dbReference type="GO" id="GO:0006508">
    <property type="term" value="P:proteolysis"/>
    <property type="evidence" value="ECO:0007669"/>
    <property type="project" value="UniProtKB-KW"/>
</dbReference>
<comment type="similarity">
    <text evidence="1">Belongs to the peptidase S1 family.</text>
</comment>
<dbReference type="KEGG" id="ngv:CDO52_16515"/>
<dbReference type="InterPro" id="IPR035070">
    <property type="entry name" value="Streptogrisin_prodomain"/>
</dbReference>
<dbReference type="Gene3D" id="2.40.10.10">
    <property type="entry name" value="Trypsin-like serine proteases"/>
    <property type="match status" value="2"/>
</dbReference>
<dbReference type="SUPFAM" id="SSF54806">
    <property type="entry name" value="Alpha-lytic protease prodomain"/>
    <property type="match status" value="1"/>
</dbReference>
<dbReference type="InterPro" id="IPR043504">
    <property type="entry name" value="Peptidase_S1_PA_chymotrypsin"/>
</dbReference>
<evidence type="ECO:0000256" key="4">
    <source>
        <dbReference type="ARBA" id="ARBA00022801"/>
    </source>
</evidence>
<dbReference type="Proteomes" id="UP000215005">
    <property type="component" value="Chromosome"/>
</dbReference>
<evidence type="ECO:0000313" key="12">
    <source>
        <dbReference type="Proteomes" id="UP000215005"/>
    </source>
</evidence>
<feature type="active site" description="Charge relay system" evidence="8">
    <location>
        <position position="233"/>
    </location>
</feature>
<evidence type="ECO:0000256" key="5">
    <source>
        <dbReference type="ARBA" id="ARBA00022825"/>
    </source>
</evidence>
<dbReference type="AlphaFoldDB" id="A0A223S7T9"/>
<dbReference type="GO" id="GO:0004252">
    <property type="term" value="F:serine-type endopeptidase activity"/>
    <property type="evidence" value="ECO:0007669"/>
    <property type="project" value="InterPro"/>
</dbReference>
<keyword evidence="2" id="KW-0645">Protease</keyword>
<evidence type="ECO:0000256" key="3">
    <source>
        <dbReference type="ARBA" id="ARBA00022729"/>
    </source>
</evidence>
<evidence type="ECO:0000256" key="2">
    <source>
        <dbReference type="ARBA" id="ARBA00022670"/>
    </source>
</evidence>
<feature type="disulfide bond" evidence="9">
    <location>
        <begin position="273"/>
        <end position="283"/>
    </location>
</feature>
<dbReference type="InterPro" id="IPR001316">
    <property type="entry name" value="Pept_S1A_streptogrisin"/>
</dbReference>
<dbReference type="GO" id="GO:0005576">
    <property type="term" value="C:extracellular region"/>
    <property type="evidence" value="ECO:0007669"/>
    <property type="project" value="InterPro"/>
</dbReference>
<keyword evidence="12" id="KW-1185">Reference proteome</keyword>
<dbReference type="CDD" id="cd21112">
    <property type="entry name" value="alphaLP-like"/>
    <property type="match status" value="1"/>
</dbReference>
<feature type="disulfide bond" evidence="9">
    <location>
        <begin position="309"/>
        <end position="336"/>
    </location>
</feature>
<dbReference type="InterPro" id="IPR037295">
    <property type="entry name" value="Alpha-lytic_protease_prodomain"/>
</dbReference>
<dbReference type="Pfam" id="PF02983">
    <property type="entry name" value="Pro_Al_protease"/>
    <property type="match status" value="1"/>
</dbReference>
<dbReference type="PRINTS" id="PR00861">
    <property type="entry name" value="ALYTICPTASE"/>
</dbReference>
<feature type="disulfide bond" evidence="9">
    <location>
        <begin position="188"/>
        <end position="204"/>
    </location>
</feature>
<dbReference type="Gene3D" id="3.30.300.50">
    <property type="match status" value="2"/>
</dbReference>
<evidence type="ECO:0000256" key="9">
    <source>
        <dbReference type="PIRSR" id="PIRSR001134-2"/>
    </source>
</evidence>
<name>A0A223S7T9_9ACTN</name>
<gene>
    <name evidence="11" type="ORF">CDO52_16515</name>
</gene>